<reference evidence="3 4" key="1">
    <citation type="submission" date="2024-08" db="EMBL/GenBank/DDBJ databases">
        <authorList>
            <person name="Cucini C."/>
            <person name="Frati F."/>
        </authorList>
    </citation>
    <scope>NUCLEOTIDE SEQUENCE [LARGE SCALE GENOMIC DNA]</scope>
</reference>
<keyword evidence="4" id="KW-1185">Reference proteome</keyword>
<comment type="caution">
    <text evidence="3">The sequence shown here is derived from an EMBL/GenBank/DDBJ whole genome shotgun (WGS) entry which is preliminary data.</text>
</comment>
<evidence type="ECO:0000313" key="4">
    <source>
        <dbReference type="Proteomes" id="UP001642540"/>
    </source>
</evidence>
<organism evidence="3 4">
    <name type="scientific">Orchesella dallaii</name>
    <dbReference type="NCBI Taxonomy" id="48710"/>
    <lineage>
        <taxon>Eukaryota</taxon>
        <taxon>Metazoa</taxon>
        <taxon>Ecdysozoa</taxon>
        <taxon>Arthropoda</taxon>
        <taxon>Hexapoda</taxon>
        <taxon>Collembola</taxon>
        <taxon>Entomobryomorpha</taxon>
        <taxon>Entomobryoidea</taxon>
        <taxon>Orchesellidae</taxon>
        <taxon>Orchesellinae</taxon>
        <taxon>Orchesella</taxon>
    </lineage>
</organism>
<feature type="compositionally biased region" description="Acidic residues" evidence="1">
    <location>
        <begin position="276"/>
        <end position="289"/>
    </location>
</feature>
<feature type="compositionally biased region" description="Acidic residues" evidence="1">
    <location>
        <begin position="227"/>
        <end position="240"/>
    </location>
</feature>
<feature type="chain" id="PRO_5046143008" evidence="2">
    <location>
        <begin position="25"/>
        <end position="297"/>
    </location>
</feature>
<evidence type="ECO:0000256" key="1">
    <source>
        <dbReference type="SAM" id="MobiDB-lite"/>
    </source>
</evidence>
<feature type="signal peptide" evidence="2">
    <location>
        <begin position="1"/>
        <end position="24"/>
    </location>
</feature>
<dbReference type="EMBL" id="CAXLJM020000007">
    <property type="protein sequence ID" value="CAL8072746.1"/>
    <property type="molecule type" value="Genomic_DNA"/>
</dbReference>
<feature type="region of interest" description="Disordered" evidence="1">
    <location>
        <begin position="27"/>
        <end position="52"/>
    </location>
</feature>
<evidence type="ECO:0000256" key="2">
    <source>
        <dbReference type="SAM" id="SignalP"/>
    </source>
</evidence>
<proteinExistence type="predicted"/>
<feature type="compositionally biased region" description="Polar residues" evidence="1">
    <location>
        <begin position="177"/>
        <end position="196"/>
    </location>
</feature>
<accession>A0ABP1PVL7</accession>
<dbReference type="Proteomes" id="UP001642540">
    <property type="component" value="Unassembled WGS sequence"/>
</dbReference>
<feature type="region of interest" description="Disordered" evidence="1">
    <location>
        <begin position="162"/>
        <end position="196"/>
    </location>
</feature>
<feature type="region of interest" description="Disordered" evidence="1">
    <location>
        <begin position="209"/>
        <end position="297"/>
    </location>
</feature>
<feature type="compositionally biased region" description="Basic and acidic residues" evidence="1">
    <location>
        <begin position="29"/>
        <end position="39"/>
    </location>
</feature>
<feature type="compositionally biased region" description="Low complexity" evidence="1">
    <location>
        <begin position="248"/>
        <end position="275"/>
    </location>
</feature>
<dbReference type="PROSITE" id="PS51257">
    <property type="entry name" value="PROKAR_LIPOPROTEIN"/>
    <property type="match status" value="1"/>
</dbReference>
<sequence length="297" mass="31320">MDSGSKRTVGLGVWVLLAVACVQALPTKNKGDPHRQARQDDEDEGSVVPPVTPIQVGTSVAQIITGALTGNIDSIIKGSFGFITVPEVSQLSHNTWETLKGNPTKMPAWVTTVEPEEAEPVTAAVAATAPPAVAQPAAPVVQAASAQTFQAESAQVSQAKPAPVVQAESAPAPSYPDFSNYQYSPTRSPIRTTQPTYATLAPLEVIESLSATEPEEKSTAASVTTSDVDDEDVDEAESAETEVKEATTAESDAIVVTPESNSETESTKTEATVETTTEEDDQDQLDNEDPFNFNNFS</sequence>
<protein>
    <submittedName>
        <fullName evidence="3">Uncharacterized protein</fullName>
    </submittedName>
</protein>
<gene>
    <name evidence="3" type="ORF">ODALV1_LOCUS2304</name>
</gene>
<evidence type="ECO:0000313" key="3">
    <source>
        <dbReference type="EMBL" id="CAL8072746.1"/>
    </source>
</evidence>
<name>A0ABP1PVL7_9HEXA</name>
<keyword evidence="2" id="KW-0732">Signal</keyword>